<dbReference type="PANTHER" id="PTHR36205:SF2">
    <property type="entry name" value="MAJOR FACILITATOR SUPERFAMILY TRANSPORTER"/>
    <property type="match status" value="1"/>
</dbReference>
<evidence type="ECO:0000313" key="4">
    <source>
        <dbReference type="Proteomes" id="UP001303647"/>
    </source>
</evidence>
<gene>
    <name evidence="3" type="ORF">C7999DRAFT_41706</name>
</gene>
<reference evidence="3" key="2">
    <citation type="submission" date="2023-05" db="EMBL/GenBank/DDBJ databases">
        <authorList>
            <consortium name="Lawrence Berkeley National Laboratory"/>
            <person name="Steindorff A."/>
            <person name="Hensen N."/>
            <person name="Bonometti L."/>
            <person name="Westerberg I."/>
            <person name="Brannstrom I.O."/>
            <person name="Guillou S."/>
            <person name="Cros-Aarteil S."/>
            <person name="Calhoun S."/>
            <person name="Haridas S."/>
            <person name="Kuo A."/>
            <person name="Mondo S."/>
            <person name="Pangilinan J."/>
            <person name="Riley R."/>
            <person name="Labutti K."/>
            <person name="Andreopoulos B."/>
            <person name="Lipzen A."/>
            <person name="Chen C."/>
            <person name="Yanf M."/>
            <person name="Daum C."/>
            <person name="Ng V."/>
            <person name="Clum A."/>
            <person name="Ohm R."/>
            <person name="Martin F."/>
            <person name="Silar P."/>
            <person name="Natvig D."/>
            <person name="Lalanne C."/>
            <person name="Gautier V."/>
            <person name="Ament-Velasquez S.L."/>
            <person name="Kruys A."/>
            <person name="Hutchinson M.I."/>
            <person name="Powell A.J."/>
            <person name="Barry K."/>
            <person name="Miller A.N."/>
            <person name="Grigoriev I.V."/>
            <person name="Debuchy R."/>
            <person name="Gladieux P."/>
            <person name="Thoren M.H."/>
            <person name="Johannesson H."/>
        </authorList>
    </citation>
    <scope>NUCLEOTIDE SEQUENCE</scope>
    <source>
        <strain evidence="3">CBS 359.72</strain>
    </source>
</reference>
<evidence type="ECO:0000313" key="3">
    <source>
        <dbReference type="EMBL" id="KAK4246907.1"/>
    </source>
</evidence>
<name>A0AAN7CTC8_9PEZI</name>
<dbReference type="Pfam" id="PF11885">
    <property type="entry name" value="DUF3405"/>
    <property type="match status" value="1"/>
</dbReference>
<keyword evidence="2" id="KW-0812">Transmembrane</keyword>
<keyword evidence="2" id="KW-0472">Membrane</keyword>
<accession>A0AAN7CTC8</accession>
<dbReference type="InterPro" id="IPR021822">
    <property type="entry name" value="DUF3405"/>
</dbReference>
<comment type="caution">
    <text evidence="3">The sequence shown here is derived from an EMBL/GenBank/DDBJ whole genome shotgun (WGS) entry which is preliminary data.</text>
</comment>
<keyword evidence="2" id="KW-1133">Transmembrane helix</keyword>
<sequence>MINVGPRARVLAIFLIALSLGLVATRLVTRDARLEPLPAGYGRPNTKAQPAIKTAPTRETKNKQWESAARRVPCVGPRGLALDAQENDDNVLERVIDIPYPRPFVGSHESMGLGQTWMTAAERYGPYGWGDNKESYGRKKVTWNLTDWAALQNQCLERNFQRFKDITPIRPTERRFRMRKQGEEVRLPVIQPQAAEHAPRTAIVFRAFEGYNYTTEDMVNLRATIAETALRYGGEYTAFILVDVKDKNRNIFASEENYQRAVKELVPSEFQGMAVLFDETLLQSWYPNIKTHITTYQVMQPLQLFGYFYPEFDHYWQLELDLRFTGHAGRYLAAMSDFAREQPRKQSMERSTWFYMPKFHGNYSDLLGAVNATLEGTGGLGWDMKIQDFEPIGPRPPVDDPRDDNFEWGVGEEADFIAVGPCAHVQYMVDWAWRNWYQGLKAGKGTPRWMCQPAMGRASRTLLLAAHHAQAVQGLAVHSEVTLPSFALWHGLKLVAPPHPAYQDPQWPLDKMNELYNGPGDVGAHRKPGMVGMARGEAIYRITPYAYITTSSSFWYSSPFPDKIYDAWLSRGPQAGNDTAELPYVLWKSQDGKVYAPNMMLHPVKTNQNLVDLPAGPGPLFLVSIGGAVISVLVVAVAGFRWWKQRRPGRYAPLRMDDVDAMS</sequence>
<feature type="transmembrane region" description="Helical" evidence="2">
    <location>
        <begin position="620"/>
        <end position="640"/>
    </location>
</feature>
<keyword evidence="4" id="KW-1185">Reference proteome</keyword>
<protein>
    <submittedName>
        <fullName evidence="3">Uncharacterized protein</fullName>
    </submittedName>
</protein>
<evidence type="ECO:0000256" key="1">
    <source>
        <dbReference type="SAM" id="MobiDB-lite"/>
    </source>
</evidence>
<dbReference type="Proteomes" id="UP001303647">
    <property type="component" value="Unassembled WGS sequence"/>
</dbReference>
<dbReference type="EMBL" id="MU857664">
    <property type="protein sequence ID" value="KAK4246907.1"/>
    <property type="molecule type" value="Genomic_DNA"/>
</dbReference>
<feature type="region of interest" description="Disordered" evidence="1">
    <location>
        <begin position="39"/>
        <end position="68"/>
    </location>
</feature>
<organism evidence="3 4">
    <name type="scientific">Corynascus novoguineensis</name>
    <dbReference type="NCBI Taxonomy" id="1126955"/>
    <lineage>
        <taxon>Eukaryota</taxon>
        <taxon>Fungi</taxon>
        <taxon>Dikarya</taxon>
        <taxon>Ascomycota</taxon>
        <taxon>Pezizomycotina</taxon>
        <taxon>Sordariomycetes</taxon>
        <taxon>Sordariomycetidae</taxon>
        <taxon>Sordariales</taxon>
        <taxon>Chaetomiaceae</taxon>
        <taxon>Corynascus</taxon>
    </lineage>
</organism>
<dbReference type="PANTHER" id="PTHR36205">
    <property type="entry name" value="CHROMOSOME 19, WHOLE GENOME SHOTGUN SEQUENCE"/>
    <property type="match status" value="1"/>
</dbReference>
<evidence type="ECO:0000256" key="2">
    <source>
        <dbReference type="SAM" id="Phobius"/>
    </source>
</evidence>
<dbReference type="AlphaFoldDB" id="A0AAN7CTC8"/>
<reference evidence="3" key="1">
    <citation type="journal article" date="2023" name="Mol. Phylogenet. Evol.">
        <title>Genome-scale phylogeny and comparative genomics of the fungal order Sordariales.</title>
        <authorList>
            <person name="Hensen N."/>
            <person name="Bonometti L."/>
            <person name="Westerberg I."/>
            <person name="Brannstrom I.O."/>
            <person name="Guillou S."/>
            <person name="Cros-Aarteil S."/>
            <person name="Calhoun S."/>
            <person name="Haridas S."/>
            <person name="Kuo A."/>
            <person name="Mondo S."/>
            <person name="Pangilinan J."/>
            <person name="Riley R."/>
            <person name="LaButti K."/>
            <person name="Andreopoulos B."/>
            <person name="Lipzen A."/>
            <person name="Chen C."/>
            <person name="Yan M."/>
            <person name="Daum C."/>
            <person name="Ng V."/>
            <person name="Clum A."/>
            <person name="Steindorff A."/>
            <person name="Ohm R.A."/>
            <person name="Martin F."/>
            <person name="Silar P."/>
            <person name="Natvig D.O."/>
            <person name="Lalanne C."/>
            <person name="Gautier V."/>
            <person name="Ament-Velasquez S.L."/>
            <person name="Kruys A."/>
            <person name="Hutchinson M.I."/>
            <person name="Powell A.J."/>
            <person name="Barry K."/>
            <person name="Miller A.N."/>
            <person name="Grigoriev I.V."/>
            <person name="Debuchy R."/>
            <person name="Gladieux P."/>
            <person name="Hiltunen Thoren M."/>
            <person name="Johannesson H."/>
        </authorList>
    </citation>
    <scope>NUCLEOTIDE SEQUENCE</scope>
    <source>
        <strain evidence="3">CBS 359.72</strain>
    </source>
</reference>
<proteinExistence type="predicted"/>